<evidence type="ECO:0000313" key="3">
    <source>
        <dbReference type="Proteomes" id="UP000037943"/>
    </source>
</evidence>
<comment type="caution">
    <text evidence="2">The sequence shown here is derived from an EMBL/GenBank/DDBJ whole genome shotgun (WGS) entry which is preliminary data.</text>
</comment>
<gene>
    <name evidence="1" type="ORF">AC499_0376</name>
    <name evidence="2" type="ORF">AC499_1335</name>
</gene>
<protein>
    <recommendedName>
        <fullName evidence="4">Secreted protein</fullName>
    </recommendedName>
</protein>
<accession>A0ABR5KTI7</accession>
<evidence type="ECO:0008006" key="4">
    <source>
        <dbReference type="Google" id="ProtNLM"/>
    </source>
</evidence>
<proteinExistence type="predicted"/>
<dbReference type="EMBL" id="LGLK01000057">
    <property type="protein sequence ID" value="KPC18133.1"/>
    <property type="molecule type" value="Genomic_DNA"/>
</dbReference>
<dbReference type="EMBL" id="LGLK01000057">
    <property type="protein sequence ID" value="KPC17174.1"/>
    <property type="molecule type" value="Genomic_DNA"/>
</dbReference>
<sequence>MRVFVTALQLWYCTFTEAFKAPRSGLSTHPEELVVTQSPVDGEVATQLSETGDSLMGADMRITLLA</sequence>
<dbReference type="RefSeq" id="WP_183144819.1">
    <property type="nucleotide sequence ID" value="NZ_LGLK01000057.1"/>
</dbReference>
<evidence type="ECO:0000313" key="1">
    <source>
        <dbReference type="EMBL" id="KPC17174.1"/>
    </source>
</evidence>
<dbReference type="Proteomes" id="UP000037943">
    <property type="component" value="Unassembled WGS sequence"/>
</dbReference>
<reference evidence="2 3" key="2">
    <citation type="submission" date="2015-10" db="EMBL/GenBank/DDBJ databases">
        <title>Comparative genomics and high-throughput reverse genetic screens identify a new phytobacterial MAMP and an Arabidopsis receptor required for immune elicitation.</title>
        <authorList>
            <person name="Mott G.A."/>
            <person name="Thakur S."/>
            <person name="Wang P.W."/>
            <person name="Desveaux D."/>
            <person name="Guttman D.S."/>
        </authorList>
    </citation>
    <scope>NUCLEOTIDE SEQUENCE [LARGE SCALE GENOMIC DNA]</scope>
    <source>
        <strain evidence="2 3">107</strain>
    </source>
</reference>
<organism evidence="2 3">
    <name type="scientific">Pseudomonas amygdali pv. lachrymans</name>
    <name type="common">Pseudomonas syringae pv. lachrymans</name>
    <dbReference type="NCBI Taxonomy" id="53707"/>
    <lineage>
        <taxon>Bacteria</taxon>
        <taxon>Pseudomonadati</taxon>
        <taxon>Pseudomonadota</taxon>
        <taxon>Gammaproteobacteria</taxon>
        <taxon>Pseudomonadales</taxon>
        <taxon>Pseudomonadaceae</taxon>
        <taxon>Pseudomonas</taxon>
        <taxon>Pseudomonas amygdali</taxon>
    </lineage>
</organism>
<keyword evidence="3" id="KW-1185">Reference proteome</keyword>
<name>A0ABR5KTI7_PSEAV</name>
<reference evidence="2" key="1">
    <citation type="submission" date="2015-07" db="EMBL/GenBank/DDBJ databases">
        <authorList>
            <person name="O'Brien H.E."/>
            <person name="Thakur S."/>
            <person name="Gong Y."/>
            <person name="Wang P.W."/>
            <person name="Guttman D.S."/>
        </authorList>
    </citation>
    <scope>NUCLEOTIDE SEQUENCE</scope>
    <source>
        <strain evidence="2">107</strain>
    </source>
</reference>
<evidence type="ECO:0000313" key="2">
    <source>
        <dbReference type="EMBL" id="KPC18133.1"/>
    </source>
</evidence>